<dbReference type="GO" id="GO:0042254">
    <property type="term" value="P:ribosome biogenesis"/>
    <property type="evidence" value="ECO:0007669"/>
    <property type="project" value="InterPro"/>
</dbReference>
<dbReference type="PANTHER" id="PTHR12455">
    <property type="entry name" value="NUCLEOLAR COMPLEX PROTEIN 4"/>
    <property type="match status" value="1"/>
</dbReference>
<dbReference type="AlphaFoldDB" id="A0A875RX03"/>
<keyword evidence="4" id="KW-1185">Reference proteome</keyword>
<comment type="similarity">
    <text evidence="1">Belongs to the CBF/MAK21 family.</text>
</comment>
<dbReference type="KEGG" id="bnn:FOA43_000817"/>
<name>A0A875RX03_EENNA</name>
<dbReference type="InterPro" id="IPR027193">
    <property type="entry name" value="Noc4"/>
</dbReference>
<evidence type="ECO:0000256" key="1">
    <source>
        <dbReference type="ARBA" id="ARBA00007797"/>
    </source>
</evidence>
<evidence type="ECO:0000259" key="2">
    <source>
        <dbReference type="Pfam" id="PF03914"/>
    </source>
</evidence>
<reference evidence="3" key="1">
    <citation type="submission" date="2020-10" db="EMBL/GenBank/DDBJ databases">
        <authorList>
            <person name="Roach M.J.R."/>
        </authorList>
    </citation>
    <scope>NUCLEOTIDE SEQUENCE</scope>
    <source>
        <strain evidence="3">CBS 1945</strain>
    </source>
</reference>
<evidence type="ECO:0000313" key="4">
    <source>
        <dbReference type="Proteomes" id="UP000662931"/>
    </source>
</evidence>
<feature type="domain" description="CCAAT-binding factor" evidence="2">
    <location>
        <begin position="335"/>
        <end position="484"/>
    </location>
</feature>
<dbReference type="OrthoDB" id="10263185at2759"/>
<dbReference type="InterPro" id="IPR005612">
    <property type="entry name" value="CCAAT-binding_factor"/>
</dbReference>
<protein>
    <recommendedName>
        <fullName evidence="2">CCAAT-binding factor domain-containing protein</fullName>
    </recommendedName>
</protein>
<proteinExistence type="inferred from homology"/>
<dbReference type="Pfam" id="PF03914">
    <property type="entry name" value="CBF"/>
    <property type="match status" value="1"/>
</dbReference>
<sequence length="544" mass="63623">MSAKRKSIEEDKSLKRPKNVITVDDIKRWHKEISTSPKYYNNIVRLLDGFTKEIEKLDTHSKKDDDDDVIKTFIVALTQIFQSLLTADQLRISRHDNEQQVKVSKWLRTKYQNYLESIYQIWALEGVSDGVVELQIDGLSSLMTLLQVESDTMAPSKEQPYFATGSYKSILKALLLTGNQTQIREQGYTIDNPLILEFYDQYFSNYWDIKYFFFDALSDIVKELESKEMLFFANVITLVKLAPMYPEKDIEKYISERFVANPPSKVESIFKFRSNFEKSWTQMMTSLSLSPAEYKSILLIIHKRIIPFFEDPSRLMDFLTDAYDLGFEEKDISLSILALNGLWELMKNYNLEYPDFYTKLYGILTPELLHLNYRNRFFRLLDLFMSSTHLSAAIVASFIKQLSRLSLTAPATAIVAVIPFVYNLLKRHPTCMLLIHNTSDVGKDFVDPFKEEETDPSNTDALESSLWELQTMMNHYHPQVASLAKILSQPFNKYNYNMEDFLDWSYQRLFDSEMTKRFKGELGVEFEQWDTMFGDDGFMKGYTF</sequence>
<dbReference type="GeneID" id="62194218"/>
<dbReference type="Proteomes" id="UP000662931">
    <property type="component" value="Chromosome 1"/>
</dbReference>
<accession>A0A875RX03</accession>
<gene>
    <name evidence="3" type="ORF">FOA43_000817</name>
</gene>
<dbReference type="PANTHER" id="PTHR12455:SF0">
    <property type="entry name" value="NUCLEOLAR COMPLEX PROTEIN 4 HOMOLOG"/>
    <property type="match status" value="1"/>
</dbReference>
<organism evidence="3 4">
    <name type="scientific">Eeniella nana</name>
    <name type="common">Yeast</name>
    <name type="synonym">Brettanomyces nanus</name>
    <dbReference type="NCBI Taxonomy" id="13502"/>
    <lineage>
        <taxon>Eukaryota</taxon>
        <taxon>Fungi</taxon>
        <taxon>Dikarya</taxon>
        <taxon>Ascomycota</taxon>
        <taxon>Saccharomycotina</taxon>
        <taxon>Pichiomycetes</taxon>
        <taxon>Pichiales</taxon>
        <taxon>Pichiaceae</taxon>
        <taxon>Brettanomyces</taxon>
    </lineage>
</organism>
<dbReference type="GO" id="GO:0030692">
    <property type="term" value="C:Noc4p-Nop14p complex"/>
    <property type="evidence" value="ECO:0007669"/>
    <property type="project" value="TreeGrafter"/>
</dbReference>
<dbReference type="GO" id="GO:0032040">
    <property type="term" value="C:small-subunit processome"/>
    <property type="evidence" value="ECO:0007669"/>
    <property type="project" value="TreeGrafter"/>
</dbReference>
<dbReference type="EMBL" id="CP064812">
    <property type="protein sequence ID" value="QPG73506.1"/>
    <property type="molecule type" value="Genomic_DNA"/>
</dbReference>
<dbReference type="RefSeq" id="XP_038777071.1">
    <property type="nucleotide sequence ID" value="XM_038921143.1"/>
</dbReference>
<evidence type="ECO:0000313" key="3">
    <source>
        <dbReference type="EMBL" id="QPG73506.1"/>
    </source>
</evidence>